<dbReference type="AlphaFoldDB" id="A0A1W2TF88"/>
<dbReference type="OMA" id="WHNISAT"/>
<evidence type="ECO:0000313" key="3">
    <source>
        <dbReference type="EMBL" id="GAP86704.1"/>
    </source>
</evidence>
<evidence type="ECO:0000256" key="1">
    <source>
        <dbReference type="SAM" id="MobiDB-lite"/>
    </source>
</evidence>
<reference evidence="3" key="1">
    <citation type="submission" date="2016-03" db="EMBL/GenBank/DDBJ databases">
        <title>Draft genome sequence of Rosellinia necatrix.</title>
        <authorList>
            <person name="Kanematsu S."/>
        </authorList>
    </citation>
    <scope>NUCLEOTIDE SEQUENCE [LARGE SCALE GENOMIC DNA]</scope>
    <source>
        <strain evidence="3">W97</strain>
    </source>
</reference>
<gene>
    <name evidence="3" type="ORF">SAMD00023353_2000220</name>
</gene>
<feature type="transmembrane region" description="Helical" evidence="2">
    <location>
        <begin position="120"/>
        <end position="140"/>
    </location>
</feature>
<dbReference type="Proteomes" id="UP000054516">
    <property type="component" value="Unassembled WGS sequence"/>
</dbReference>
<feature type="transmembrane region" description="Helical" evidence="2">
    <location>
        <begin position="44"/>
        <end position="61"/>
    </location>
</feature>
<keyword evidence="2" id="KW-1133">Transmembrane helix</keyword>
<proteinExistence type="predicted"/>
<keyword evidence="2" id="KW-0812">Transmembrane</keyword>
<evidence type="ECO:0000256" key="2">
    <source>
        <dbReference type="SAM" id="Phobius"/>
    </source>
</evidence>
<sequence>MADYFSSRDPYPSNYKVYLGMWTNWSRGPVFGATLTLDRRQGSVLISFTAFFVTIVASRFWRIACSIIHRKLSAAEDRDTLHHQRQAIFRNSSSSGSGLWSLIQISWAWRQAARKSLSRTFPPIAFASICLLAFSLASGFSSSISTTIGDEVLVNGANCGYVNSLIGKNNSHNSWLEWSGSLISNAANYAQQVYSPARTGIFSNTAYVRKTLDTTYNRQAPCPFQGICRSNTSNLLLDTGYISIRDHLGVNLQPDEDILYRTIAHCAPLMTEGRSEPTQYHGSLNYTGYSYGPKIRPTGDGTDRGYTIVSNYTIVVGDSYSQSIMESNMTTASGYGIVLASSLTADGDAWSGTFLPEKALRRPDADIYLYFLSGNGVYTSEPVYDPWYRSYIPSQYESYLVRRDGLTTSRITTYQPAEAASPLGCMMQYQICQGSSANKDSCGPLASFNDAIEGAYPHFGVDPSVTMEEAIYATPPNKRVGRFLWWLEIMSYYPNDIQPVVWKMGSRSLASSRTLTGVIQGPLPKEQWKVDVSNWWNISLSLLQASLVDTANGATDPNFARLQVNATTKGQKSLCQNQKILSTSYTSVSLFGLFIIYIPGVLIIILSLVLDPILSYSQKRWKNREYENLEWACNETLQLQRLAYEESGQGDWSACIDSVPVTTAEQELAPLNVMDPKHPRLRRFKLPDSSKEFPVSHPSNDEHSPDTSDNQEDGALQEEHQASDVSSLGIDRQQFTEGYQSGDQALHAADDAAVPAPGTNSPTRISAG</sequence>
<feature type="transmembrane region" description="Helical" evidence="2">
    <location>
        <begin position="590"/>
        <end position="614"/>
    </location>
</feature>
<accession>A0A1W2TF88</accession>
<feature type="compositionally biased region" description="Polar residues" evidence="1">
    <location>
        <begin position="733"/>
        <end position="742"/>
    </location>
</feature>
<keyword evidence="4" id="KW-1185">Reference proteome</keyword>
<feature type="compositionally biased region" description="Low complexity" evidence="1">
    <location>
        <begin position="743"/>
        <end position="756"/>
    </location>
</feature>
<name>A0A1W2TF88_ROSNE</name>
<evidence type="ECO:0000313" key="4">
    <source>
        <dbReference type="Proteomes" id="UP000054516"/>
    </source>
</evidence>
<keyword evidence="2" id="KW-0472">Membrane</keyword>
<protein>
    <recommendedName>
        <fullName evidence="5">Cytochrome p450 protein</fullName>
    </recommendedName>
</protein>
<dbReference type="EMBL" id="DF977465">
    <property type="protein sequence ID" value="GAP86704.1"/>
    <property type="molecule type" value="Genomic_DNA"/>
</dbReference>
<feature type="region of interest" description="Disordered" evidence="1">
    <location>
        <begin position="687"/>
        <end position="768"/>
    </location>
</feature>
<feature type="compositionally biased region" description="Polar residues" evidence="1">
    <location>
        <begin position="758"/>
        <end position="768"/>
    </location>
</feature>
<evidence type="ECO:0008006" key="5">
    <source>
        <dbReference type="Google" id="ProtNLM"/>
    </source>
</evidence>
<dbReference type="OrthoDB" id="3540210at2759"/>
<organism evidence="3">
    <name type="scientific">Rosellinia necatrix</name>
    <name type="common">White root-rot fungus</name>
    <dbReference type="NCBI Taxonomy" id="77044"/>
    <lineage>
        <taxon>Eukaryota</taxon>
        <taxon>Fungi</taxon>
        <taxon>Dikarya</taxon>
        <taxon>Ascomycota</taxon>
        <taxon>Pezizomycotina</taxon>
        <taxon>Sordariomycetes</taxon>
        <taxon>Xylariomycetidae</taxon>
        <taxon>Xylariales</taxon>
        <taxon>Xylariaceae</taxon>
        <taxon>Rosellinia</taxon>
    </lineage>
</organism>